<comment type="caution">
    <text evidence="7">The sequence shown here is derived from an EMBL/GenBank/DDBJ whole genome shotgun (WGS) entry which is preliminary data.</text>
</comment>
<feature type="transmembrane region" description="Helical" evidence="6">
    <location>
        <begin position="339"/>
        <end position="368"/>
    </location>
</feature>
<keyword evidence="8" id="KW-1185">Reference proteome</keyword>
<evidence type="ECO:0000313" key="7">
    <source>
        <dbReference type="EMBL" id="MBM6827176.1"/>
    </source>
</evidence>
<feature type="transmembrane region" description="Helical" evidence="6">
    <location>
        <begin position="228"/>
        <end position="247"/>
    </location>
</feature>
<feature type="transmembrane region" description="Helical" evidence="6">
    <location>
        <begin position="145"/>
        <end position="164"/>
    </location>
</feature>
<dbReference type="Proteomes" id="UP000713880">
    <property type="component" value="Unassembled WGS sequence"/>
</dbReference>
<keyword evidence="2 6" id="KW-0812">Transmembrane</keyword>
<dbReference type="GO" id="GO:0005886">
    <property type="term" value="C:plasma membrane"/>
    <property type="evidence" value="ECO:0007669"/>
    <property type="project" value="TreeGrafter"/>
</dbReference>
<name>A0A938X0S9_9CLOT</name>
<sequence length="464" mass="50858">MNRREYLKTITEQIRCEKAREGIAKELNGHIEDQKETFLKEGMTETEAEEAAVREMGDPVAAGVELDRIHRPKMPWGLIALIGILHAAGFFLRHLLDARIEGVVFVSSGGSGILGEIVFLLAGLALMIGVCYLDYSRIGRYAKGIWWGAFVVLFPGVWFFGPVINGASWGAYGIVFNLQLVLFLALPIYGAILFQSRGGGYRTVAGNLFLISLPVLLCLGIPSAGNAIFLGGLLVVLMCLALWKGWYRVNRAGTFLAILGIFVGLPALLAVLWWKGAFGLPPLYQIERLRAIFRPSVYAPEIADWMEGLRRIFLSGKWIGSGGELPQDSYLAGDGSSYMLAYIAASFGLLLALVLTGLIGYLFFRLLLVSLKQSNQLGRMMGIGCTLALAAWFGIYVLVNTGLLPRGSVYCPFLSFGNTGMLVTDVLLGILLGIYRYQNVPLVTTRPAGGKNVWRGRFLWQGRS</sequence>
<reference evidence="7" key="2">
    <citation type="journal article" date="2021" name="Sci. Rep.">
        <title>The distribution of antibiotic resistance genes in chicken gut microbiota commensals.</title>
        <authorList>
            <person name="Juricova H."/>
            <person name="Matiasovicova J."/>
            <person name="Kubasova T."/>
            <person name="Cejkova D."/>
            <person name="Rychlik I."/>
        </authorList>
    </citation>
    <scope>NUCLEOTIDE SEQUENCE</scope>
    <source>
        <strain evidence="7">An420c</strain>
    </source>
</reference>
<keyword evidence="4 6" id="KW-1133">Transmembrane helix</keyword>
<feature type="transmembrane region" description="Helical" evidence="6">
    <location>
        <begin position="76"/>
        <end position="93"/>
    </location>
</feature>
<gene>
    <name evidence="7" type="ORF">H6A13_08740</name>
</gene>
<dbReference type="AlphaFoldDB" id="A0A938X0S9"/>
<evidence type="ECO:0000256" key="2">
    <source>
        <dbReference type="ARBA" id="ARBA00022692"/>
    </source>
</evidence>
<keyword evidence="3" id="KW-0133">Cell shape</keyword>
<dbReference type="PANTHER" id="PTHR30474">
    <property type="entry name" value="CELL CYCLE PROTEIN"/>
    <property type="match status" value="1"/>
</dbReference>
<evidence type="ECO:0000256" key="5">
    <source>
        <dbReference type="ARBA" id="ARBA00023136"/>
    </source>
</evidence>
<evidence type="ECO:0000256" key="4">
    <source>
        <dbReference type="ARBA" id="ARBA00022989"/>
    </source>
</evidence>
<keyword evidence="5 6" id="KW-0472">Membrane</keyword>
<reference evidence="7" key="1">
    <citation type="submission" date="2020-08" db="EMBL/GenBank/DDBJ databases">
        <authorList>
            <person name="Cejkova D."/>
            <person name="Kubasova T."/>
            <person name="Jahodarova E."/>
            <person name="Rychlik I."/>
        </authorList>
    </citation>
    <scope>NUCLEOTIDE SEQUENCE</scope>
    <source>
        <strain evidence="7">An420c</strain>
    </source>
</reference>
<feature type="transmembrane region" description="Helical" evidence="6">
    <location>
        <begin position="380"/>
        <end position="399"/>
    </location>
</feature>
<evidence type="ECO:0000256" key="6">
    <source>
        <dbReference type="SAM" id="Phobius"/>
    </source>
</evidence>
<dbReference type="GO" id="GO:0008360">
    <property type="term" value="P:regulation of cell shape"/>
    <property type="evidence" value="ECO:0007669"/>
    <property type="project" value="UniProtKB-KW"/>
</dbReference>
<dbReference type="NCBIfam" id="NF038403">
    <property type="entry name" value="perm_prefix_1"/>
    <property type="match status" value="1"/>
</dbReference>
<dbReference type="RefSeq" id="WP_204909213.1">
    <property type="nucleotide sequence ID" value="NZ_JACJLV010000026.1"/>
</dbReference>
<feature type="transmembrane region" description="Helical" evidence="6">
    <location>
        <begin position="170"/>
        <end position="192"/>
    </location>
</feature>
<accession>A0A938X0S9</accession>
<evidence type="ECO:0000256" key="1">
    <source>
        <dbReference type="ARBA" id="ARBA00004141"/>
    </source>
</evidence>
<protein>
    <submittedName>
        <fullName evidence="7">FtsW/RodA/SpoVE family cell cycle protein</fullName>
    </submittedName>
</protein>
<comment type="subcellular location">
    <subcellularLocation>
        <location evidence="1">Membrane</location>
        <topology evidence="1">Multi-pass membrane protein</topology>
    </subcellularLocation>
</comment>
<proteinExistence type="predicted"/>
<organism evidence="7 8">
    <name type="scientific">Mordavella massiliensis</name>
    <dbReference type="NCBI Taxonomy" id="1871024"/>
    <lineage>
        <taxon>Bacteria</taxon>
        <taxon>Bacillati</taxon>
        <taxon>Bacillota</taxon>
        <taxon>Clostridia</taxon>
        <taxon>Eubacteriales</taxon>
        <taxon>Clostridiaceae</taxon>
        <taxon>Mordavella</taxon>
    </lineage>
</organism>
<dbReference type="GO" id="GO:0032153">
    <property type="term" value="C:cell division site"/>
    <property type="evidence" value="ECO:0007669"/>
    <property type="project" value="TreeGrafter"/>
</dbReference>
<dbReference type="InterPro" id="IPR047928">
    <property type="entry name" value="Perm_prefix_1"/>
</dbReference>
<feature type="transmembrane region" description="Helical" evidence="6">
    <location>
        <begin position="419"/>
        <end position="437"/>
    </location>
</feature>
<feature type="transmembrane region" description="Helical" evidence="6">
    <location>
        <begin position="204"/>
        <end position="222"/>
    </location>
</feature>
<feature type="transmembrane region" description="Helical" evidence="6">
    <location>
        <begin position="113"/>
        <end position="133"/>
    </location>
</feature>
<dbReference type="Pfam" id="PF01098">
    <property type="entry name" value="FTSW_RODA_SPOVE"/>
    <property type="match status" value="1"/>
</dbReference>
<evidence type="ECO:0000256" key="3">
    <source>
        <dbReference type="ARBA" id="ARBA00022960"/>
    </source>
</evidence>
<dbReference type="InterPro" id="IPR001182">
    <property type="entry name" value="FtsW/RodA"/>
</dbReference>
<dbReference type="EMBL" id="JACJLV010000026">
    <property type="protein sequence ID" value="MBM6827176.1"/>
    <property type="molecule type" value="Genomic_DNA"/>
</dbReference>
<feature type="transmembrane region" description="Helical" evidence="6">
    <location>
        <begin position="254"/>
        <end position="274"/>
    </location>
</feature>
<dbReference type="GO" id="GO:0015648">
    <property type="term" value="F:lipid-linked peptidoglycan transporter activity"/>
    <property type="evidence" value="ECO:0007669"/>
    <property type="project" value="TreeGrafter"/>
</dbReference>
<evidence type="ECO:0000313" key="8">
    <source>
        <dbReference type="Proteomes" id="UP000713880"/>
    </source>
</evidence>
<dbReference type="GO" id="GO:0051301">
    <property type="term" value="P:cell division"/>
    <property type="evidence" value="ECO:0007669"/>
    <property type="project" value="InterPro"/>
</dbReference>